<evidence type="ECO:0000313" key="3">
    <source>
        <dbReference type="Proteomes" id="UP000318242"/>
    </source>
</evidence>
<feature type="chain" id="PRO_5021345873" description="Chromosome partitioning protein ParA" evidence="1">
    <location>
        <begin position="20"/>
        <end position="561"/>
    </location>
</feature>
<evidence type="ECO:0000256" key="1">
    <source>
        <dbReference type="SAM" id="SignalP"/>
    </source>
</evidence>
<feature type="signal peptide" evidence="1">
    <location>
        <begin position="1"/>
        <end position="19"/>
    </location>
</feature>
<accession>A0A4Y3IQY4</accession>
<organism evidence="2 3">
    <name type="scientific">Vibrio comitans NBRC 102076</name>
    <dbReference type="NCBI Taxonomy" id="1219078"/>
    <lineage>
        <taxon>Bacteria</taxon>
        <taxon>Pseudomonadati</taxon>
        <taxon>Pseudomonadota</taxon>
        <taxon>Gammaproteobacteria</taxon>
        <taxon>Vibrionales</taxon>
        <taxon>Vibrionaceae</taxon>
        <taxon>Vibrio</taxon>
    </lineage>
</organism>
<proteinExistence type="predicted"/>
<keyword evidence="3" id="KW-1185">Reference proteome</keyword>
<dbReference type="PROSITE" id="PS51257">
    <property type="entry name" value="PROKAR_LIPOPROTEIN"/>
    <property type="match status" value="1"/>
</dbReference>
<dbReference type="Proteomes" id="UP000318242">
    <property type="component" value="Unassembled WGS sequence"/>
</dbReference>
<reference evidence="2 3" key="1">
    <citation type="submission" date="2019-06" db="EMBL/GenBank/DDBJ databases">
        <title>Whole genome shotgun sequence of Vibrio comitans NBRC 102076.</title>
        <authorList>
            <person name="Hosoyama A."/>
            <person name="Uohara A."/>
            <person name="Ohji S."/>
            <person name="Ichikawa N."/>
        </authorList>
    </citation>
    <scope>NUCLEOTIDE SEQUENCE [LARGE SCALE GENOMIC DNA]</scope>
    <source>
        <strain evidence="2 3">NBRC 102076</strain>
    </source>
</reference>
<sequence>MQFKKTSLATAVIVSIALAGCGSDSNSGNEPTDPPNPPEASQGVFIDAAVEGLYYVSEPSGKSGFTDAQGFFEHQDGDLVTFFLGGEEGLRIGKVSARGVVSPFEATGNYQKALNLARILQSAGSTTQEAITLPDSLIAPDSKMLAALHNVLLHDMGSANDLQLALEVEEWVTEDDALEHLNNSLDAWERGSKEVLKDWSRGSNKILREVGSSLSASNPSDVLFVHADKLLDEELFNATLGMKTMTYQLGESELTILSGSNDTTISGDRAASYLACIDAEGIDAEFDGGQVPALCNGQVVTNTKFVLGSAFEYSILDPNETEENGDESWDEVTNFGGMWACLAAGTCSENTLTQLDIVQYDDSDDQDGSHMQRDILSGSYDSVTGIYTEVKNREILSGQYEGRQSESISFTYLIDSADSERYVDFIGTWHASATRDGCDGIAVSTYVFDKQGLTVTGNEFTGDCEIEEINEEETYAELAEMDYWWFTTNESGNSKATLAQLNSTVRWCDSENVGDVCAVQEQKINRWEYVPAGANWDQGTLNRRTLDSNGAVTSTVSMYKK</sequence>
<evidence type="ECO:0000313" key="2">
    <source>
        <dbReference type="EMBL" id="GEA61597.1"/>
    </source>
</evidence>
<dbReference type="AlphaFoldDB" id="A0A4Y3IQY4"/>
<keyword evidence="1" id="KW-0732">Signal</keyword>
<protein>
    <recommendedName>
        <fullName evidence="4">Chromosome partitioning protein ParA</fullName>
    </recommendedName>
</protein>
<dbReference type="OrthoDB" id="5592990at2"/>
<evidence type="ECO:0008006" key="4">
    <source>
        <dbReference type="Google" id="ProtNLM"/>
    </source>
</evidence>
<gene>
    <name evidence="2" type="ORF">VCO01S_27900</name>
</gene>
<name>A0A4Y3IQY4_9VIBR</name>
<dbReference type="RefSeq" id="WP_141271952.1">
    <property type="nucleotide sequence ID" value="NZ_BJLH01000012.1"/>
</dbReference>
<dbReference type="EMBL" id="BJLH01000012">
    <property type="protein sequence ID" value="GEA61597.1"/>
    <property type="molecule type" value="Genomic_DNA"/>
</dbReference>
<comment type="caution">
    <text evidence="2">The sequence shown here is derived from an EMBL/GenBank/DDBJ whole genome shotgun (WGS) entry which is preliminary data.</text>
</comment>